<name>A0AAE0BNI9_9CHLO</name>
<evidence type="ECO:0000313" key="2">
    <source>
        <dbReference type="Proteomes" id="UP001190700"/>
    </source>
</evidence>
<protein>
    <submittedName>
        <fullName evidence="1">Uncharacterized protein</fullName>
    </submittedName>
</protein>
<dbReference type="AlphaFoldDB" id="A0AAE0BNI9"/>
<comment type="caution">
    <text evidence="1">The sequence shown here is derived from an EMBL/GenBank/DDBJ whole genome shotgun (WGS) entry which is preliminary data.</text>
</comment>
<reference evidence="1 2" key="1">
    <citation type="journal article" date="2015" name="Genome Biol. Evol.">
        <title>Comparative Genomics of a Bacterivorous Green Alga Reveals Evolutionary Causalities and Consequences of Phago-Mixotrophic Mode of Nutrition.</title>
        <authorList>
            <person name="Burns J.A."/>
            <person name="Paasch A."/>
            <person name="Narechania A."/>
            <person name="Kim E."/>
        </authorList>
    </citation>
    <scope>NUCLEOTIDE SEQUENCE [LARGE SCALE GENOMIC DNA]</scope>
    <source>
        <strain evidence="1 2">PLY_AMNH</strain>
    </source>
</reference>
<proteinExistence type="predicted"/>
<accession>A0AAE0BNI9</accession>
<dbReference type="Proteomes" id="UP001190700">
    <property type="component" value="Unassembled WGS sequence"/>
</dbReference>
<sequence length="73" mass="8685">MSRQIWNEMSPLEQMSAKAMEMCSSQYREARKQDTNFEDSDVALLSPHLTQDEEAKYMKEIQQSIDEYLQEFD</sequence>
<keyword evidence="2" id="KW-1185">Reference proteome</keyword>
<dbReference type="EMBL" id="LGRX02034094">
    <property type="protein sequence ID" value="KAK3238827.1"/>
    <property type="molecule type" value="Genomic_DNA"/>
</dbReference>
<gene>
    <name evidence="1" type="ORF">CYMTET_51195</name>
</gene>
<organism evidence="1 2">
    <name type="scientific">Cymbomonas tetramitiformis</name>
    <dbReference type="NCBI Taxonomy" id="36881"/>
    <lineage>
        <taxon>Eukaryota</taxon>
        <taxon>Viridiplantae</taxon>
        <taxon>Chlorophyta</taxon>
        <taxon>Pyramimonadophyceae</taxon>
        <taxon>Pyramimonadales</taxon>
        <taxon>Pyramimonadaceae</taxon>
        <taxon>Cymbomonas</taxon>
    </lineage>
</organism>
<evidence type="ECO:0000313" key="1">
    <source>
        <dbReference type="EMBL" id="KAK3238827.1"/>
    </source>
</evidence>